<dbReference type="Pfam" id="PF03069">
    <property type="entry name" value="FmdA_AmdA"/>
    <property type="match status" value="1"/>
</dbReference>
<evidence type="ECO:0000313" key="2">
    <source>
        <dbReference type="EMBL" id="MBP1938650.1"/>
    </source>
</evidence>
<accession>A0ABS4H9C4</accession>
<name>A0ABS4H9C4_9BACL</name>
<protein>
    <submittedName>
        <fullName evidence="2">Acetamidase/formamidase</fullName>
    </submittedName>
</protein>
<feature type="region of interest" description="Disordered" evidence="1">
    <location>
        <begin position="38"/>
        <end position="62"/>
    </location>
</feature>
<dbReference type="PANTHER" id="PTHR31891:SF1">
    <property type="entry name" value="FORMAMIDASE C869.04-RELATED"/>
    <property type="match status" value="1"/>
</dbReference>
<reference evidence="2 3" key="1">
    <citation type="submission" date="2021-03" db="EMBL/GenBank/DDBJ databases">
        <title>Genomic Encyclopedia of Type Strains, Phase IV (KMG-IV): sequencing the most valuable type-strain genomes for metagenomic binning, comparative biology and taxonomic classification.</title>
        <authorList>
            <person name="Goeker M."/>
        </authorList>
    </citation>
    <scope>NUCLEOTIDE SEQUENCE [LARGE SCALE GENOMIC DNA]</scope>
    <source>
        <strain evidence="2 3">DSM 23491</strain>
    </source>
</reference>
<dbReference type="InterPro" id="IPR004304">
    <property type="entry name" value="FmdA_AmdA"/>
</dbReference>
<organism evidence="2 3">
    <name type="scientific">Paenibacillus sediminis</name>
    <dbReference type="NCBI Taxonomy" id="664909"/>
    <lineage>
        <taxon>Bacteria</taxon>
        <taxon>Bacillati</taxon>
        <taxon>Bacillota</taxon>
        <taxon>Bacilli</taxon>
        <taxon>Bacillales</taxon>
        <taxon>Paenibacillaceae</taxon>
        <taxon>Paenibacillus</taxon>
    </lineage>
</organism>
<dbReference type="Proteomes" id="UP001519273">
    <property type="component" value="Unassembled WGS sequence"/>
</dbReference>
<sequence>MKLHRINSSNDNLHASFSRDYKPILAIDSGDRVQFQTPDVGWGYSPSKQANRERYQSREKESTWGHPLVGPIEIKGAEPGMVLEIHINEIIAGWYGWNCAGGSDDWHNGQLGIADQEEITLNWELDREEMTGRCQLNGKALIVPLKPFMGVMGMPPAEPGVHSTMPPRFCGGNMDCKELVKGSILYLPIAVKGGLFSVGDGHALQGDGEVSGQAIECPMDLVELQFVLRSDMNLKMPRANTPIGWITFGFDEDLNKATIQALDGMLDLLKQLYGLERADATALASLVVDLRITQIVNGVKGVHAVLPRDIVKGEL</sequence>
<dbReference type="PANTHER" id="PTHR31891">
    <property type="entry name" value="FORMAMIDASE C869.04-RELATED"/>
    <property type="match status" value="1"/>
</dbReference>
<feature type="compositionally biased region" description="Basic and acidic residues" evidence="1">
    <location>
        <begin position="50"/>
        <end position="62"/>
    </location>
</feature>
<comment type="caution">
    <text evidence="2">The sequence shown here is derived from an EMBL/GenBank/DDBJ whole genome shotgun (WGS) entry which is preliminary data.</text>
</comment>
<keyword evidence="3" id="KW-1185">Reference proteome</keyword>
<dbReference type="Gene3D" id="2.60.120.580">
    <property type="entry name" value="Acetamidase/Formamidase-like domains"/>
    <property type="match status" value="2"/>
</dbReference>
<dbReference type="Gene3D" id="3.10.28.20">
    <property type="entry name" value="Acetamidase/Formamidase-like domains"/>
    <property type="match status" value="1"/>
</dbReference>
<proteinExistence type="predicted"/>
<evidence type="ECO:0000313" key="3">
    <source>
        <dbReference type="Proteomes" id="UP001519273"/>
    </source>
</evidence>
<evidence type="ECO:0000256" key="1">
    <source>
        <dbReference type="SAM" id="MobiDB-lite"/>
    </source>
</evidence>
<dbReference type="RefSeq" id="WP_209853350.1">
    <property type="nucleotide sequence ID" value="NZ_CBCRVE010000010.1"/>
</dbReference>
<dbReference type="SUPFAM" id="SSF141130">
    <property type="entry name" value="Acetamidase/Formamidase-like"/>
    <property type="match status" value="1"/>
</dbReference>
<dbReference type="EMBL" id="JAGGKP010000020">
    <property type="protein sequence ID" value="MBP1938650.1"/>
    <property type="molecule type" value="Genomic_DNA"/>
</dbReference>
<gene>
    <name evidence="2" type="ORF">J2Z20_003592</name>
</gene>